<proteinExistence type="predicted"/>
<sequence length="92" mass="11067">MSKFLKDLGLPLILLRLLVSKFHYLILLIVLLRFFFAANFPSTFDKGLLIYILFSFLINTYLENWKEKERKKFLLRARARKEEKDVEKVVNE</sequence>
<feature type="transmembrane region" description="Helical" evidence="1">
    <location>
        <begin position="48"/>
        <end position="65"/>
    </location>
</feature>
<evidence type="ECO:0000313" key="2">
    <source>
        <dbReference type="EMBL" id="SES97636.1"/>
    </source>
</evidence>
<evidence type="ECO:0000313" key="3">
    <source>
        <dbReference type="Proteomes" id="UP000243819"/>
    </source>
</evidence>
<gene>
    <name evidence="2" type="ORF">SAMN03080614_102631</name>
</gene>
<keyword evidence="3" id="KW-1185">Reference proteome</keyword>
<evidence type="ECO:0000256" key="1">
    <source>
        <dbReference type="SAM" id="Phobius"/>
    </source>
</evidence>
<dbReference type="AlphaFoldDB" id="A0A1I0ATD1"/>
<name>A0A1I0ATD1_9FIRM</name>
<accession>A0A1I0ATD1</accession>
<dbReference type="Proteomes" id="UP000243819">
    <property type="component" value="Unassembled WGS sequence"/>
</dbReference>
<organism evidence="2 3">
    <name type="scientific">Anaerobranca gottschalkii DSM 13577</name>
    <dbReference type="NCBI Taxonomy" id="1120990"/>
    <lineage>
        <taxon>Bacteria</taxon>
        <taxon>Bacillati</taxon>
        <taxon>Bacillota</taxon>
        <taxon>Clostridia</taxon>
        <taxon>Eubacteriales</taxon>
        <taxon>Proteinivoracaceae</taxon>
        <taxon>Anaerobranca</taxon>
    </lineage>
</organism>
<keyword evidence="1" id="KW-0812">Transmembrane</keyword>
<dbReference type="EMBL" id="FOIF01000026">
    <property type="protein sequence ID" value="SES97636.1"/>
    <property type="molecule type" value="Genomic_DNA"/>
</dbReference>
<dbReference type="STRING" id="1120990.SAMN03080614_102631"/>
<protein>
    <submittedName>
        <fullName evidence="2">Uncharacterized protein</fullName>
    </submittedName>
</protein>
<feature type="transmembrane region" description="Helical" evidence="1">
    <location>
        <begin position="12"/>
        <end position="36"/>
    </location>
</feature>
<keyword evidence="1" id="KW-0472">Membrane</keyword>
<keyword evidence="1" id="KW-1133">Transmembrane helix</keyword>
<reference evidence="3" key="1">
    <citation type="submission" date="2016-10" db="EMBL/GenBank/DDBJ databases">
        <authorList>
            <person name="Varghese N."/>
            <person name="Submissions S."/>
        </authorList>
    </citation>
    <scope>NUCLEOTIDE SEQUENCE [LARGE SCALE GENOMIC DNA]</scope>
    <source>
        <strain evidence="3">DSM 13577</strain>
    </source>
</reference>
<dbReference type="RefSeq" id="WP_091350812.1">
    <property type="nucleotide sequence ID" value="NZ_FOIF01000026.1"/>
</dbReference>